<sequence length="881" mass="100527">MNRFQYGSTWVKSDFHLHTIKDKEFEYINNTEYPDENVFPKEYIEALKNAGIGLGVITNHNKFNKGEFDCLRKQGKKEEIYLLPGAELYISGGSEGIHILVVFSDDWISGEDYISKFIDSLFPGVSRTQVYNDTRSKFSLEQMVGMLDDYHKDYFLVFAHANSSHGIFDSMKPGAAMQTIKTIATTGTGESRIIAFQKLSDTTSELFPQFELAPPARVEGSDPKMMENVGHSKNSCWLKIGAPSFDAVKLAIAEHETRILLDAPPVTKHSYIKSISFDGGFLSGTKLSFSPELNNLIGIRGSGKSAILEMIRYAFDLPLPEKIEDCVYKEGLRKHAIGSGGRVEILVSNEIGNEYKISRTFNRSPEVLFNGEIVPNLRSTSVIHRPLFFGQKELTARNEDFYSNLIDRLVGDKLSNIRKKINEKKLFVTDLLSKINRLGSLEDQKVTIQASIAENTLKLSQFDQFNVKERLSTQTDFNTDERTLKNVREKYNDYKNIITEAITSIQTLDIKCSLSERNKNFQHKIDQFATTAEQILSSLFDTLSKVSNLLFNIDLVIADFSREKDKSFEETDQIKRELEAQIRASGFISNINLEEYPLLQDKILQDREQLKLLENKSKNKEIYLSNLNTALSELGELWREEFRTIQTELNRINESQNAVNITSEYCMDKKQYLAYMQSTFKGSRISSSTFSQLIEKYVDFIEMYRNFNECCNSISGDNTKLAFEKAFEEHIDDLLCYQVPNKYCITYNGRDITSLSLGQRASAMILFILSQQDNDLIIIDQPEDDLDNQTIYQDVIKTVMNVKPNIQFIFATHNANIPVLGDSEMVHCCSATEEAGITHINIKSGSLDDATIRDQIITIMEGGHDAFERRKEIYKLWKNQK</sequence>
<dbReference type="Proteomes" id="UP000823936">
    <property type="component" value="Unassembled WGS sequence"/>
</dbReference>
<dbReference type="GO" id="GO:0000731">
    <property type="term" value="P:DNA synthesis involved in DNA repair"/>
    <property type="evidence" value="ECO:0007669"/>
    <property type="project" value="TreeGrafter"/>
</dbReference>
<gene>
    <name evidence="1" type="ORF">IAB12_03225</name>
</gene>
<dbReference type="PANTHER" id="PTHR32182">
    <property type="entry name" value="DNA REPLICATION AND REPAIR PROTEIN RECF"/>
    <property type="match status" value="1"/>
</dbReference>
<reference evidence="1" key="1">
    <citation type="journal article" date="2021" name="PeerJ">
        <title>Extensive microbial diversity within the chicken gut microbiome revealed by metagenomics and culture.</title>
        <authorList>
            <person name="Gilroy R."/>
            <person name="Ravi A."/>
            <person name="Getino M."/>
            <person name="Pursley I."/>
            <person name="Horton D.L."/>
            <person name="Alikhan N.F."/>
            <person name="Baker D."/>
            <person name="Gharbi K."/>
            <person name="Hall N."/>
            <person name="Watson M."/>
            <person name="Adriaenssens E.M."/>
            <person name="Foster-Nyarko E."/>
            <person name="Jarju S."/>
            <person name="Secka A."/>
            <person name="Antonio M."/>
            <person name="Oren A."/>
            <person name="Chaudhuri R.R."/>
            <person name="La Ragione R."/>
            <person name="Hildebrand F."/>
            <person name="Pallen M.J."/>
        </authorList>
    </citation>
    <scope>NUCLEOTIDE SEQUENCE</scope>
    <source>
        <strain evidence="1">Gambia11-129</strain>
    </source>
</reference>
<dbReference type="AlphaFoldDB" id="A0A9D1TNC2"/>
<dbReference type="SUPFAM" id="SSF89550">
    <property type="entry name" value="PHP domain-like"/>
    <property type="match status" value="1"/>
</dbReference>
<proteinExistence type="predicted"/>
<dbReference type="InterPro" id="IPR016195">
    <property type="entry name" value="Pol/histidinol_Pase-like"/>
</dbReference>
<evidence type="ECO:0000313" key="2">
    <source>
        <dbReference type="Proteomes" id="UP000823936"/>
    </source>
</evidence>
<evidence type="ECO:0000313" key="1">
    <source>
        <dbReference type="EMBL" id="HIV98776.1"/>
    </source>
</evidence>
<dbReference type="Gene3D" id="3.40.50.300">
    <property type="entry name" value="P-loop containing nucleotide triphosphate hydrolases"/>
    <property type="match status" value="2"/>
</dbReference>
<dbReference type="InterPro" id="IPR027417">
    <property type="entry name" value="P-loop_NTPase"/>
</dbReference>
<comment type="caution">
    <text evidence="1">The sequence shown here is derived from an EMBL/GenBank/DDBJ whole genome shotgun (WGS) entry which is preliminary data.</text>
</comment>
<dbReference type="PANTHER" id="PTHR32182:SF22">
    <property type="entry name" value="ATP-DEPENDENT ENDONUCLEASE, OLD FAMILY-RELATED"/>
    <property type="match status" value="1"/>
</dbReference>
<dbReference type="NCBIfam" id="NF045780">
    <property type="entry name" value="TrlF_fam_ATP"/>
    <property type="match status" value="1"/>
</dbReference>
<organism evidence="1 2">
    <name type="scientific">Candidatus Ornithospirochaeta avicola</name>
    <dbReference type="NCBI Taxonomy" id="2840896"/>
    <lineage>
        <taxon>Bacteria</taxon>
        <taxon>Pseudomonadati</taxon>
        <taxon>Spirochaetota</taxon>
        <taxon>Spirochaetia</taxon>
        <taxon>Spirochaetales</taxon>
        <taxon>Spirochaetaceae</taxon>
        <taxon>Spirochaetaceae incertae sedis</taxon>
        <taxon>Candidatus Ornithospirochaeta</taxon>
    </lineage>
</organism>
<reference evidence="1" key="2">
    <citation type="submission" date="2021-04" db="EMBL/GenBank/DDBJ databases">
        <authorList>
            <person name="Gilroy R."/>
        </authorList>
    </citation>
    <scope>NUCLEOTIDE SEQUENCE</scope>
    <source>
        <strain evidence="1">Gambia11-129</strain>
    </source>
</reference>
<name>A0A9D1TNC2_9SPIO</name>
<protein>
    <recommendedName>
        <fullName evidence="3">Histidinol-phosphatase</fullName>
    </recommendedName>
</protein>
<dbReference type="InterPro" id="IPR054787">
    <property type="entry name" value="TrlF_ATPase"/>
</dbReference>
<dbReference type="Gene3D" id="3.20.20.140">
    <property type="entry name" value="Metal-dependent hydrolases"/>
    <property type="match status" value="1"/>
</dbReference>
<dbReference type="EMBL" id="DXHU01000015">
    <property type="protein sequence ID" value="HIV98776.1"/>
    <property type="molecule type" value="Genomic_DNA"/>
</dbReference>
<dbReference type="GO" id="GO:0006302">
    <property type="term" value="P:double-strand break repair"/>
    <property type="evidence" value="ECO:0007669"/>
    <property type="project" value="TreeGrafter"/>
</dbReference>
<dbReference type="SUPFAM" id="SSF52540">
    <property type="entry name" value="P-loop containing nucleoside triphosphate hydrolases"/>
    <property type="match status" value="1"/>
</dbReference>
<evidence type="ECO:0008006" key="3">
    <source>
        <dbReference type="Google" id="ProtNLM"/>
    </source>
</evidence>
<accession>A0A9D1TNC2</accession>